<accession>A0A914UTM9</accession>
<sequence length="192" mass="21508">MALVTPGTNPFPLNRNSSNASSGRATPTPSPTDAERRTIELSTSLDHATRYAFADLLAAILRMDFIESSDENKEFSEETLELIMKHLKLPEKTNRSIRAHLVGEGTTDDLVALITMVKSDAFLQKNGMTVLLADMVTIFVDTGRYDCRYRVLMRHVAALLAVHWDAVEEIEDTLTHLLIEQQYDESDPKADE</sequence>
<name>A0A914UTM9_9BILA</name>
<evidence type="ECO:0000256" key="1">
    <source>
        <dbReference type="SAM" id="MobiDB-lite"/>
    </source>
</evidence>
<evidence type="ECO:0000313" key="2">
    <source>
        <dbReference type="Proteomes" id="UP000887566"/>
    </source>
</evidence>
<protein>
    <submittedName>
        <fullName evidence="3">Uncharacterized protein</fullName>
    </submittedName>
</protein>
<organism evidence="2 3">
    <name type="scientific">Plectus sambesii</name>
    <dbReference type="NCBI Taxonomy" id="2011161"/>
    <lineage>
        <taxon>Eukaryota</taxon>
        <taxon>Metazoa</taxon>
        <taxon>Ecdysozoa</taxon>
        <taxon>Nematoda</taxon>
        <taxon>Chromadorea</taxon>
        <taxon>Plectida</taxon>
        <taxon>Plectina</taxon>
        <taxon>Plectoidea</taxon>
        <taxon>Plectidae</taxon>
        <taxon>Plectus</taxon>
    </lineage>
</organism>
<dbReference type="WBParaSite" id="PSAMB.scaffold1250size33847.g12020.t1">
    <property type="protein sequence ID" value="PSAMB.scaffold1250size33847.g12020.t1"/>
    <property type="gene ID" value="PSAMB.scaffold1250size33847.g12020"/>
</dbReference>
<feature type="region of interest" description="Disordered" evidence="1">
    <location>
        <begin position="1"/>
        <end position="36"/>
    </location>
</feature>
<evidence type="ECO:0000313" key="3">
    <source>
        <dbReference type="WBParaSite" id="PSAMB.scaffold1250size33847.g12020.t1"/>
    </source>
</evidence>
<feature type="compositionally biased region" description="Low complexity" evidence="1">
    <location>
        <begin position="14"/>
        <end position="25"/>
    </location>
</feature>
<dbReference type="Proteomes" id="UP000887566">
    <property type="component" value="Unplaced"/>
</dbReference>
<reference evidence="3" key="1">
    <citation type="submission" date="2022-11" db="UniProtKB">
        <authorList>
            <consortium name="WormBaseParasite"/>
        </authorList>
    </citation>
    <scope>IDENTIFICATION</scope>
</reference>
<keyword evidence="2" id="KW-1185">Reference proteome</keyword>
<proteinExistence type="predicted"/>
<dbReference type="AlphaFoldDB" id="A0A914UTM9"/>